<keyword evidence="2" id="KW-1185">Reference proteome</keyword>
<dbReference type="EMBL" id="CAJVPJ010004410">
    <property type="protein sequence ID" value="CAG8651903.1"/>
    <property type="molecule type" value="Genomic_DNA"/>
</dbReference>
<evidence type="ECO:0000313" key="2">
    <source>
        <dbReference type="Proteomes" id="UP000789572"/>
    </source>
</evidence>
<sequence length="68" mass="7926">GTIEGLRHEELESWLQEATPLRFEHNRRSQTTRIRQPKDTITATFKTNRTHTSIFSLNISIYGLSQLV</sequence>
<protein>
    <submittedName>
        <fullName evidence="1">7992_t:CDS:1</fullName>
    </submittedName>
</protein>
<comment type="caution">
    <text evidence="1">The sequence shown here is derived from an EMBL/GenBank/DDBJ whole genome shotgun (WGS) entry which is preliminary data.</text>
</comment>
<proteinExistence type="predicted"/>
<name>A0A9N9DTJ2_9GLOM</name>
<reference evidence="1" key="1">
    <citation type="submission" date="2021-06" db="EMBL/GenBank/DDBJ databases">
        <authorList>
            <person name="Kallberg Y."/>
            <person name="Tangrot J."/>
            <person name="Rosling A."/>
        </authorList>
    </citation>
    <scope>NUCLEOTIDE SEQUENCE</scope>
    <source>
        <strain evidence="1">IA702</strain>
    </source>
</reference>
<accession>A0A9N9DTJ2</accession>
<feature type="non-terminal residue" evidence="1">
    <location>
        <position position="1"/>
    </location>
</feature>
<gene>
    <name evidence="1" type="ORF">POCULU_LOCUS9995</name>
</gene>
<organism evidence="1 2">
    <name type="scientific">Paraglomus occultum</name>
    <dbReference type="NCBI Taxonomy" id="144539"/>
    <lineage>
        <taxon>Eukaryota</taxon>
        <taxon>Fungi</taxon>
        <taxon>Fungi incertae sedis</taxon>
        <taxon>Mucoromycota</taxon>
        <taxon>Glomeromycotina</taxon>
        <taxon>Glomeromycetes</taxon>
        <taxon>Paraglomerales</taxon>
        <taxon>Paraglomeraceae</taxon>
        <taxon>Paraglomus</taxon>
    </lineage>
</organism>
<evidence type="ECO:0000313" key="1">
    <source>
        <dbReference type="EMBL" id="CAG8651903.1"/>
    </source>
</evidence>
<dbReference type="AlphaFoldDB" id="A0A9N9DTJ2"/>
<dbReference type="Proteomes" id="UP000789572">
    <property type="component" value="Unassembled WGS sequence"/>
</dbReference>